<dbReference type="SFLD" id="SFLDG01068">
    <property type="entry name" value="FeMo_cofactor_biosynthesis_pro"/>
    <property type="match status" value="1"/>
</dbReference>
<dbReference type="Pfam" id="PF04055">
    <property type="entry name" value="Radical_SAM"/>
    <property type="match status" value="1"/>
</dbReference>
<dbReference type="SMART" id="SM00729">
    <property type="entry name" value="Elp3"/>
    <property type="match status" value="1"/>
</dbReference>
<dbReference type="RefSeq" id="WP_034782505.1">
    <property type="nucleotide sequence ID" value="NZ_BAJS01000002.1"/>
</dbReference>
<gene>
    <name evidence="16" type="ORF">JCM15093_451</name>
</gene>
<dbReference type="Pfam" id="PF02579">
    <property type="entry name" value="Nitro_FeMo-Co"/>
    <property type="match status" value="1"/>
</dbReference>
<dbReference type="InterPro" id="IPR005980">
    <property type="entry name" value="Nase_CF_NifB"/>
</dbReference>
<comment type="function">
    <text evidence="2">Involved in the biosynthesis of the iron-molybdenum cofactor (FeMo-co or M-cluster) found in the dinitrogenase enzyme of the nitrogenase complex in nitrogen-fixing microorganisms. NifB catalyzes the crucial step of radical SAM-dependent carbide insertion that occurs concomitant with the insertion of a 9th sulfur and the rearrangement/coupling of two [4Fe-4S] clusters into a [8Fe-9S-C] cluster, the precursor to the M-cluster.</text>
</comment>
<dbReference type="InterPro" id="IPR003731">
    <property type="entry name" value="Di-Nase_FeMo-co_biosynth"/>
</dbReference>
<evidence type="ECO:0000256" key="6">
    <source>
        <dbReference type="ARBA" id="ARBA00022485"/>
    </source>
</evidence>
<dbReference type="OrthoDB" id="9763993at2"/>
<comment type="caution">
    <text evidence="16">The sequence shown here is derived from an EMBL/GenBank/DDBJ whole genome shotgun (WGS) entry which is preliminary data.</text>
</comment>
<evidence type="ECO:0000256" key="12">
    <source>
        <dbReference type="ARBA" id="ARBA00023239"/>
    </source>
</evidence>
<dbReference type="AlphaFoldDB" id="A0A069CZ70"/>
<dbReference type="eggNOG" id="COG0535">
    <property type="taxonomic scope" value="Bacteria"/>
</dbReference>
<keyword evidence="11" id="KW-0535">Nitrogen fixation</keyword>
<dbReference type="InterPro" id="IPR036105">
    <property type="entry name" value="DiNase_FeMo-co_biosyn_sf"/>
</dbReference>
<keyword evidence="17" id="KW-1185">Reference proteome</keyword>
<comment type="cofactor">
    <cofactor evidence="1">
        <name>[4Fe-4S] cluster</name>
        <dbReference type="ChEBI" id="CHEBI:49883"/>
    </cofactor>
</comment>
<dbReference type="InterPro" id="IPR058240">
    <property type="entry name" value="rSAM_sf"/>
</dbReference>
<feature type="domain" description="Radical SAM core" evidence="15">
    <location>
        <begin position="21"/>
        <end position="266"/>
    </location>
</feature>
<dbReference type="Proteomes" id="UP000027601">
    <property type="component" value="Unassembled WGS sequence"/>
</dbReference>
<evidence type="ECO:0000256" key="2">
    <source>
        <dbReference type="ARBA" id="ARBA00003522"/>
    </source>
</evidence>
<dbReference type="GO" id="GO:0051539">
    <property type="term" value="F:4 iron, 4 sulfur cluster binding"/>
    <property type="evidence" value="ECO:0007669"/>
    <property type="project" value="UniProtKB-KW"/>
</dbReference>
<evidence type="ECO:0000313" key="17">
    <source>
        <dbReference type="Proteomes" id="UP000027601"/>
    </source>
</evidence>
<organism evidence="16 17">
    <name type="scientific">Bacteroides graminisolvens DSM 19988 = JCM 15093</name>
    <dbReference type="NCBI Taxonomy" id="1121097"/>
    <lineage>
        <taxon>Bacteria</taxon>
        <taxon>Pseudomonadati</taxon>
        <taxon>Bacteroidota</taxon>
        <taxon>Bacteroidia</taxon>
        <taxon>Bacteroidales</taxon>
        <taxon>Bacteroidaceae</taxon>
        <taxon>Bacteroides</taxon>
    </lineage>
</organism>
<dbReference type="SUPFAM" id="SSF102114">
    <property type="entry name" value="Radical SAM enzymes"/>
    <property type="match status" value="1"/>
</dbReference>
<keyword evidence="9" id="KW-0408">Iron</keyword>
<dbReference type="CDD" id="cd01335">
    <property type="entry name" value="Radical_SAM"/>
    <property type="match status" value="1"/>
</dbReference>
<dbReference type="InterPro" id="IPR000385">
    <property type="entry name" value="MoaA_NifB_PqqE_Fe-S-bd_CS"/>
</dbReference>
<evidence type="ECO:0000256" key="5">
    <source>
        <dbReference type="ARBA" id="ARBA00021702"/>
    </source>
</evidence>
<dbReference type="PANTHER" id="PTHR43787">
    <property type="entry name" value="FEMO COFACTOR BIOSYNTHESIS PROTEIN NIFB-RELATED"/>
    <property type="match status" value="1"/>
</dbReference>
<evidence type="ECO:0000256" key="10">
    <source>
        <dbReference type="ARBA" id="ARBA00023014"/>
    </source>
</evidence>
<dbReference type="Gene3D" id="3.20.20.70">
    <property type="entry name" value="Aldolase class I"/>
    <property type="match status" value="1"/>
</dbReference>
<dbReference type="UniPathway" id="UPA00782"/>
<sequence>MVKVITKNDIAKHPCFDVEARHTHARVHLPVAPRCNIQCNYCNRKYDCVNESRPGVTSSVLDPFKAVTYLKELNKHIPNISVVGIAGPGDPFANPDEVLKTLRAVKAEFPDKIFCLSTNGLNLEPYIDEIAALDVTHVTLTINGVRTDITSKIYRWVRYNKKVYRGEEAAALLLEKQLACIPLLKAKGITVKINFIIIPGINDRHIDETTRVVKGLGADLINCMPLIPTAGSNFEDMPKPDQKMIFRVRAEAKHHLPIMTHCARCRADAAGLLGQDMKEAYTILQQVSSSVETGEESRPYVAVATYEGHLVNLHLGEAKSVYIFRQTPNGFQYVEEREMPDKGGGDQRWIDVARLLIDCRAILVAGVGENPASILKECGIRVVQMTGMIDEGLDGIYNNLPIRSIKKADAFRCGSGCSGNAQGCA</sequence>
<dbReference type="PANTHER" id="PTHR43787:SF13">
    <property type="entry name" value="FEMO COFACTOR BIOSYNTHESIS PROTEIN NIFB"/>
    <property type="match status" value="1"/>
</dbReference>
<dbReference type="PROSITE" id="PS51918">
    <property type="entry name" value="RADICAL_SAM"/>
    <property type="match status" value="1"/>
</dbReference>
<evidence type="ECO:0000256" key="14">
    <source>
        <dbReference type="ARBA" id="ARBA00032102"/>
    </source>
</evidence>
<evidence type="ECO:0000256" key="1">
    <source>
        <dbReference type="ARBA" id="ARBA00001966"/>
    </source>
</evidence>
<comment type="pathway">
    <text evidence="3">Cofactor biosynthesis; Fe-Mo cofactor biosynthesis.</text>
</comment>
<accession>A0A069CZ70</accession>
<comment type="similarity">
    <text evidence="4">Belongs to the radical SAM superfamily. NifB family.</text>
</comment>
<dbReference type="SUPFAM" id="SSF53146">
    <property type="entry name" value="Nitrogenase accessory factor-like"/>
    <property type="match status" value="1"/>
</dbReference>
<dbReference type="GO" id="GO:0032324">
    <property type="term" value="P:molybdopterin cofactor biosynthetic process"/>
    <property type="evidence" value="ECO:0007669"/>
    <property type="project" value="UniProtKB-ARBA"/>
</dbReference>
<keyword evidence="12" id="KW-0456">Lyase</keyword>
<dbReference type="NCBIfam" id="TIGR01290">
    <property type="entry name" value="nifB"/>
    <property type="match status" value="1"/>
</dbReference>
<keyword evidence="10" id="KW-0411">Iron-sulfur</keyword>
<evidence type="ECO:0000256" key="8">
    <source>
        <dbReference type="ARBA" id="ARBA00022723"/>
    </source>
</evidence>
<evidence type="ECO:0000256" key="11">
    <source>
        <dbReference type="ARBA" id="ARBA00023231"/>
    </source>
</evidence>
<dbReference type="GO" id="GO:0046872">
    <property type="term" value="F:metal ion binding"/>
    <property type="evidence" value="ECO:0007669"/>
    <property type="project" value="UniProtKB-KW"/>
</dbReference>
<evidence type="ECO:0000259" key="15">
    <source>
        <dbReference type="PROSITE" id="PS51918"/>
    </source>
</evidence>
<evidence type="ECO:0000256" key="7">
    <source>
        <dbReference type="ARBA" id="ARBA00022691"/>
    </source>
</evidence>
<evidence type="ECO:0000256" key="13">
    <source>
        <dbReference type="ARBA" id="ARBA00030926"/>
    </source>
</evidence>
<name>A0A069CZ70_9BACE</name>
<dbReference type="InterPro" id="IPR013785">
    <property type="entry name" value="Aldolase_TIM"/>
</dbReference>
<evidence type="ECO:0000313" key="16">
    <source>
        <dbReference type="EMBL" id="GAK35361.1"/>
    </source>
</evidence>
<dbReference type="Gene3D" id="3.30.420.130">
    <property type="entry name" value="Dinitrogenase iron-molybdenum cofactor biosynthesis domain"/>
    <property type="match status" value="1"/>
</dbReference>
<dbReference type="SFLD" id="SFLDG01067">
    <property type="entry name" value="SPASM/twitch_domain_containing"/>
    <property type="match status" value="1"/>
</dbReference>
<dbReference type="SFLD" id="SFLDS00029">
    <property type="entry name" value="Radical_SAM"/>
    <property type="match status" value="1"/>
</dbReference>
<evidence type="ECO:0000256" key="4">
    <source>
        <dbReference type="ARBA" id="ARBA00006804"/>
    </source>
</evidence>
<dbReference type="SFLD" id="SFLDF00281">
    <property type="entry name" value="FeMo_cofactor_biosynthesis_pro"/>
    <property type="match status" value="1"/>
</dbReference>
<dbReference type="PROSITE" id="PS01305">
    <property type="entry name" value="MOAA_NIFB_PQQE"/>
    <property type="match status" value="1"/>
</dbReference>
<dbReference type="InterPro" id="IPR007197">
    <property type="entry name" value="rSAM"/>
</dbReference>
<keyword evidence="6" id="KW-0004">4Fe-4S</keyword>
<keyword evidence="7" id="KW-0949">S-adenosyl-L-methionine</keyword>
<dbReference type="STRING" id="1121097.GCA_000428125_01104"/>
<protein>
    <recommendedName>
        <fullName evidence="5">FeMo cofactor biosynthesis protein NifB</fullName>
    </recommendedName>
    <alternativeName>
        <fullName evidence="14">Nitrogenase cofactor maturase NifB</fullName>
    </alternativeName>
    <alternativeName>
        <fullName evidence="13">Radical SAM assemblase NifB</fullName>
    </alternativeName>
</protein>
<dbReference type="GO" id="GO:0016829">
    <property type="term" value="F:lyase activity"/>
    <property type="evidence" value="ECO:0007669"/>
    <property type="project" value="UniProtKB-KW"/>
</dbReference>
<dbReference type="EMBL" id="BAJS01000002">
    <property type="protein sequence ID" value="GAK35361.1"/>
    <property type="molecule type" value="Genomic_DNA"/>
</dbReference>
<reference evidence="16 17" key="1">
    <citation type="journal article" date="2015" name="Microbes Environ.">
        <title>Distribution and evolution of nitrogen fixation genes in the phylum bacteroidetes.</title>
        <authorList>
            <person name="Inoue J."/>
            <person name="Oshima K."/>
            <person name="Suda W."/>
            <person name="Sakamoto M."/>
            <person name="Iino T."/>
            <person name="Noda S."/>
            <person name="Hongoh Y."/>
            <person name="Hattori M."/>
            <person name="Ohkuma M."/>
        </authorList>
    </citation>
    <scope>NUCLEOTIDE SEQUENCE [LARGE SCALE GENOMIC DNA]</scope>
    <source>
        <strain evidence="16 17">JCM 15093</strain>
    </source>
</reference>
<dbReference type="InterPro" id="IPR006638">
    <property type="entry name" value="Elp3/MiaA/NifB-like_rSAM"/>
</dbReference>
<keyword evidence="8" id="KW-0479">Metal-binding</keyword>
<evidence type="ECO:0000256" key="9">
    <source>
        <dbReference type="ARBA" id="ARBA00023004"/>
    </source>
</evidence>
<evidence type="ECO:0000256" key="3">
    <source>
        <dbReference type="ARBA" id="ARBA00005155"/>
    </source>
</evidence>
<proteinExistence type="inferred from homology"/>